<accession>A0A2M8C9N6</accession>
<reference evidence="2" key="1">
    <citation type="submission" date="2017-09" db="EMBL/GenBank/DDBJ databases">
        <title>Depth-based differentiation of microbial function through sediment-hosted aquifers and enrichment of novel symbionts in the deep terrestrial subsurface.</title>
        <authorList>
            <person name="Probst A.J."/>
            <person name="Ladd B."/>
            <person name="Jarett J.K."/>
            <person name="Geller-Mcgrath D.E."/>
            <person name="Sieber C.M.K."/>
            <person name="Emerson J.B."/>
            <person name="Anantharaman K."/>
            <person name="Thomas B.C."/>
            <person name="Malmstrom R."/>
            <person name="Stieglmeier M."/>
            <person name="Klingl A."/>
            <person name="Woyke T."/>
            <person name="Ryan C.M."/>
            <person name="Banfield J.F."/>
        </authorList>
    </citation>
    <scope>NUCLEOTIDE SEQUENCE</scope>
    <source>
        <strain evidence="2">CG_4_8_14_3_um_filter_34_18</strain>
    </source>
</reference>
<accession>A0A2M7K871</accession>
<evidence type="ECO:0000313" key="7">
    <source>
        <dbReference type="Proteomes" id="UP000231493"/>
    </source>
</evidence>
<reference evidence="5 6" key="2">
    <citation type="submission" date="2017-09" db="EMBL/GenBank/DDBJ databases">
        <title>Depth-based differentiation of microbial function through sediment-hosted aquifers and enrichment of novel symbionts in the deep terrestrial subsurface.</title>
        <authorList>
            <person name="Probst A.J."/>
            <person name="Ladd B."/>
            <person name="Jarett J.K."/>
            <person name="Geller-Mcgrath D.E."/>
            <person name="Sieber C.M."/>
            <person name="Emerson J.B."/>
            <person name="Anantharaman K."/>
            <person name="Thomas B.C."/>
            <person name="Malmstrom R."/>
            <person name="Stieglmeier M."/>
            <person name="Klingl A."/>
            <person name="Woyke T."/>
            <person name="Ryan C.M."/>
            <person name="Banfield J.F."/>
        </authorList>
    </citation>
    <scope>NUCLEOTIDE SEQUENCE [LARGE SCALE GENOMIC DNA]</scope>
    <source>
        <strain evidence="3">CG_4_10_14_3_um_filter_34_13</strain>
        <strain evidence="4">CG_4_9_14_3_um_filter_33_16</strain>
    </source>
</reference>
<dbReference type="EMBL" id="PFTV01000181">
    <property type="protein sequence ID" value="PJB55769.1"/>
    <property type="molecule type" value="Genomic_DNA"/>
</dbReference>
<accession>A0A2M7PRD8</accession>
<evidence type="ECO:0000313" key="3">
    <source>
        <dbReference type="EMBL" id="PIY33198.1"/>
    </source>
</evidence>
<comment type="caution">
    <text evidence="2">The sequence shown here is derived from an EMBL/GenBank/DDBJ whole genome shotgun (WGS) entry which is preliminary data.</text>
</comment>
<gene>
    <name evidence="4" type="ORF">CO097_07190</name>
    <name evidence="3" type="ORF">COZ07_03030</name>
    <name evidence="2" type="ORF">COZ58_04420</name>
</gene>
<dbReference type="EMBL" id="PFKO01000111">
    <property type="protein sequence ID" value="PIY33198.1"/>
    <property type="molecule type" value="Genomic_DNA"/>
</dbReference>
<evidence type="ECO:0000313" key="2">
    <source>
        <dbReference type="EMBL" id="PIX34310.1"/>
    </source>
</evidence>
<organism evidence="2 7">
    <name type="scientific">Candidatus Infernicultor aquiphilus</name>
    <dbReference type="NCBI Taxonomy" id="1805029"/>
    <lineage>
        <taxon>Bacteria</taxon>
        <taxon>Pseudomonadati</taxon>
        <taxon>Atribacterota</taxon>
        <taxon>Candidatus Phoenicimicrobiia</taxon>
        <taxon>Candidatus Pheonicimicrobiales</taxon>
        <taxon>Candidatus Phoenicimicrobiaceae</taxon>
        <taxon>Candidatus Infernicultor</taxon>
    </lineage>
</organism>
<evidence type="ECO:0000313" key="4">
    <source>
        <dbReference type="EMBL" id="PJB55769.1"/>
    </source>
</evidence>
<name>A0A2M7K871_9BACT</name>
<feature type="domain" description="YhcG N-terminal" evidence="1">
    <location>
        <begin position="17"/>
        <end position="83"/>
    </location>
</feature>
<sequence length="93" mass="10751">MDLKKQNQDYEKTLSSVIKKIEESKHQAITTVNKLLIELYWFIGETLVNLQEKSKWGEGVVEKLSQDLKMKYPELICSFSVENSNVLSQSSLK</sequence>
<dbReference type="Proteomes" id="UP000228560">
    <property type="component" value="Unassembled WGS sequence"/>
</dbReference>
<dbReference type="InterPro" id="IPR041527">
    <property type="entry name" value="YhcG_N"/>
</dbReference>
<dbReference type="Proteomes" id="UP000231493">
    <property type="component" value="Unassembled WGS sequence"/>
</dbReference>
<dbReference type="AlphaFoldDB" id="A0A2M7K871"/>
<evidence type="ECO:0000313" key="5">
    <source>
        <dbReference type="Proteomes" id="UP000228560"/>
    </source>
</evidence>
<dbReference type="Proteomes" id="UP000230646">
    <property type="component" value="Unassembled WGS sequence"/>
</dbReference>
<evidence type="ECO:0000259" key="1">
    <source>
        <dbReference type="Pfam" id="PF17761"/>
    </source>
</evidence>
<dbReference type="InterPro" id="IPR053148">
    <property type="entry name" value="PD-DEXK-like_domain"/>
</dbReference>
<dbReference type="Pfam" id="PF17761">
    <property type="entry name" value="DUF1016_N"/>
    <property type="match status" value="1"/>
</dbReference>
<dbReference type="PANTHER" id="PTHR30547">
    <property type="entry name" value="UNCHARACTERIZED PROTEIN YHCG-RELATED"/>
    <property type="match status" value="1"/>
</dbReference>
<evidence type="ECO:0000313" key="6">
    <source>
        <dbReference type="Proteomes" id="UP000230646"/>
    </source>
</evidence>
<dbReference type="PANTHER" id="PTHR30547:SF0">
    <property type="entry name" value="BLR8175 PROTEIN"/>
    <property type="match status" value="1"/>
</dbReference>
<proteinExistence type="predicted"/>
<dbReference type="EMBL" id="PFIP01000085">
    <property type="protein sequence ID" value="PIX34310.1"/>
    <property type="molecule type" value="Genomic_DNA"/>
</dbReference>
<protein>
    <recommendedName>
        <fullName evidence="1">YhcG N-terminal domain-containing protein</fullName>
    </recommendedName>
</protein>